<gene>
    <name evidence="1" type="ORF">QYF68_04625</name>
</gene>
<reference evidence="1" key="1">
    <citation type="submission" date="2023-07" db="EMBL/GenBank/DDBJ databases">
        <title>Degradation of tert-butanol by M. austroafricanum TBA100.</title>
        <authorList>
            <person name="Helbich S."/>
            <person name="Vainshtein Y."/>
        </authorList>
    </citation>
    <scope>NUCLEOTIDE SEQUENCE</scope>
    <source>
        <strain evidence="1">TBA100</strain>
    </source>
</reference>
<accession>A0ABT8H8L2</accession>
<evidence type="ECO:0000313" key="2">
    <source>
        <dbReference type="Proteomes" id="UP001172687"/>
    </source>
</evidence>
<evidence type="ECO:0008006" key="3">
    <source>
        <dbReference type="Google" id="ProtNLM"/>
    </source>
</evidence>
<protein>
    <recommendedName>
        <fullName evidence="3">CN hydrolase domain-containing protein</fullName>
    </recommendedName>
</protein>
<sequence>MPDTQGGSMDDGSALRVLLDGVVELSDLRASWLFIVTELLRFAAAHMPPSSSWDGLAPGEPEDTLIVVSAATQAVLTVDPEPKLSLATKHDRETLRTVGLEQLADTPFDADMNEATVALGLADAIDNLVGHTFLPWFKDEGEVVVGEGTVYPVREHDPRRWLGDHPANTQPSHFPTRELMSTARLRVATADAAEFRYVLDFKSWDILSDLGAGDELVAAVGQPNGDLDEFKIELSQSPPLTYSNHGPIGPVPHAYFVGQLIAGAAAAEILVLPEYGLASASRDLVIASLPDIGTAPRLVISGVSSGIDDDGYIVNDAVMVVTKPSGGVSRVINLPRKIFPAQVGGYRERIRQGSEVRVFLTESWTMATLICFDSMNAEIISQLADFGVNLLVVAALSEKSAAIIGSATSLCHRSQAFVVIATGPARWASTAMGIDAPAALRSEAVFAGPYAATDGGQAAMSESESSVVDRHNLWTFNFTERVLTSHYVHNS</sequence>
<dbReference type="EMBL" id="JAUHTC010000020">
    <property type="protein sequence ID" value="MDN4517109.1"/>
    <property type="molecule type" value="Genomic_DNA"/>
</dbReference>
<organism evidence="1 2">
    <name type="scientific">Mycolicibacterium austroafricanum</name>
    <name type="common">Mycobacterium austroafricanum</name>
    <dbReference type="NCBI Taxonomy" id="39687"/>
    <lineage>
        <taxon>Bacteria</taxon>
        <taxon>Bacillati</taxon>
        <taxon>Actinomycetota</taxon>
        <taxon>Actinomycetes</taxon>
        <taxon>Mycobacteriales</taxon>
        <taxon>Mycobacteriaceae</taxon>
        <taxon>Mycolicibacterium</taxon>
    </lineage>
</organism>
<dbReference type="SUPFAM" id="SSF56317">
    <property type="entry name" value="Carbon-nitrogen hydrolase"/>
    <property type="match status" value="1"/>
</dbReference>
<dbReference type="Proteomes" id="UP001172687">
    <property type="component" value="Unassembled WGS sequence"/>
</dbReference>
<proteinExistence type="predicted"/>
<evidence type="ECO:0000313" key="1">
    <source>
        <dbReference type="EMBL" id="MDN4517109.1"/>
    </source>
</evidence>
<dbReference type="InterPro" id="IPR036526">
    <property type="entry name" value="C-N_Hydrolase_sf"/>
</dbReference>
<comment type="caution">
    <text evidence="1">The sequence shown here is derived from an EMBL/GenBank/DDBJ whole genome shotgun (WGS) entry which is preliminary data.</text>
</comment>
<dbReference type="RefSeq" id="WP_300525258.1">
    <property type="nucleotide sequence ID" value="NZ_JAUHTC010000020.1"/>
</dbReference>
<name>A0ABT8H8L2_MYCAO</name>
<dbReference type="Gene3D" id="3.60.110.10">
    <property type="entry name" value="Carbon-nitrogen hydrolase"/>
    <property type="match status" value="1"/>
</dbReference>
<keyword evidence="2" id="KW-1185">Reference proteome</keyword>